<sequence length="350" mass="39387">MKNSSAFPIWDTNNNKVVDGTFLSASTQCLKSKTRVCAKHYEKIKGIKGFHTCPAGLTTYSTGDTEPSLYSSVKVQGYYDVTKTKRLPDYLPTIPPQVFLASINKSRSLLHNTSRESEVDSDMVDFSIHEVRRFNGEIKRISEELLLSKENDLSYVQKKVKSIFASSSLISVRLNAFDLEENPDVITSQSKFSTGIFKKFQKASHCLDTYARDRGVRIMPFRGTSHMTIDMYQIFDLIPFVILENAIKYSPENQNVAVLFEEINQRSLTVTVSSIGPCNTEVEINKIFCKKSRGCQAELFDGTGGGYGLYFAKMICDMHNIKVSARSGTPKFELNGIQFSDFILTLEVAR</sequence>
<reference evidence="2 3" key="1">
    <citation type="submission" date="2019-04" db="EMBL/GenBank/DDBJ databases">
        <title>A reverse ecology approach based on a biological definition of microbial populations.</title>
        <authorList>
            <person name="Arevalo P."/>
            <person name="Vaninsberghe D."/>
            <person name="Elsherbini J."/>
            <person name="Gore J."/>
            <person name="Polz M."/>
        </authorList>
    </citation>
    <scope>NUCLEOTIDE SEQUENCE [LARGE SCALE GENOMIC DNA]</scope>
    <source>
        <strain evidence="2 3">10N.222.48.A1</strain>
    </source>
</reference>
<dbReference type="InterPro" id="IPR036890">
    <property type="entry name" value="HATPase_C_sf"/>
</dbReference>
<evidence type="ECO:0000313" key="3">
    <source>
        <dbReference type="Proteomes" id="UP000305840"/>
    </source>
</evidence>
<dbReference type="Gene3D" id="3.30.565.10">
    <property type="entry name" value="Histidine kinase-like ATPase, C-terminal domain"/>
    <property type="match status" value="1"/>
</dbReference>
<comment type="caution">
    <text evidence="2">The sequence shown here is derived from an EMBL/GenBank/DDBJ whole genome shotgun (WGS) entry which is preliminary data.</text>
</comment>
<keyword evidence="2" id="KW-0808">Transferase</keyword>
<dbReference type="InterPro" id="IPR003594">
    <property type="entry name" value="HATPase_dom"/>
</dbReference>
<evidence type="ECO:0000313" key="2">
    <source>
        <dbReference type="EMBL" id="TKG07903.1"/>
    </source>
</evidence>
<dbReference type="SUPFAM" id="SSF55874">
    <property type="entry name" value="ATPase domain of HSP90 chaperone/DNA topoisomerase II/histidine kinase"/>
    <property type="match status" value="1"/>
</dbReference>
<feature type="domain" description="Histidine kinase/HSP90-like ATPase" evidence="1">
    <location>
        <begin position="242"/>
        <end position="329"/>
    </location>
</feature>
<proteinExistence type="predicted"/>
<dbReference type="Pfam" id="PF02518">
    <property type="entry name" value="HATPase_c"/>
    <property type="match status" value="1"/>
</dbReference>
<dbReference type="SMR" id="A0A4U2EYD4"/>
<gene>
    <name evidence="2" type="ORF">FCV91_13840</name>
</gene>
<protein>
    <submittedName>
        <fullName evidence="2">Sensor histidine kinase</fullName>
    </submittedName>
</protein>
<evidence type="ECO:0000259" key="1">
    <source>
        <dbReference type="Pfam" id="PF02518"/>
    </source>
</evidence>
<keyword evidence="2" id="KW-0418">Kinase</keyword>
<dbReference type="EMBL" id="SYVO01000047">
    <property type="protein sequence ID" value="TKG07903.1"/>
    <property type="molecule type" value="Genomic_DNA"/>
</dbReference>
<dbReference type="RefSeq" id="WP_136994504.1">
    <property type="nucleotide sequence ID" value="NZ_SYVO01000047.1"/>
</dbReference>
<dbReference type="GO" id="GO:0016301">
    <property type="term" value="F:kinase activity"/>
    <property type="evidence" value="ECO:0007669"/>
    <property type="project" value="UniProtKB-KW"/>
</dbReference>
<dbReference type="Proteomes" id="UP000305840">
    <property type="component" value="Unassembled WGS sequence"/>
</dbReference>
<dbReference type="AlphaFoldDB" id="A0A4U2EYD4"/>
<organism evidence="2 3">
    <name type="scientific">Vibrio lentus</name>
    <dbReference type="NCBI Taxonomy" id="136468"/>
    <lineage>
        <taxon>Bacteria</taxon>
        <taxon>Pseudomonadati</taxon>
        <taxon>Pseudomonadota</taxon>
        <taxon>Gammaproteobacteria</taxon>
        <taxon>Vibrionales</taxon>
        <taxon>Vibrionaceae</taxon>
        <taxon>Vibrio</taxon>
    </lineage>
</organism>
<name>A0A4U2EYD4_9VIBR</name>
<accession>A0A4U2EYD4</accession>